<evidence type="ECO:0000313" key="2">
    <source>
        <dbReference type="EMBL" id="KAK4136035.1"/>
    </source>
</evidence>
<name>A0AAN6UNW6_9PEZI</name>
<reference evidence="2" key="1">
    <citation type="journal article" date="2023" name="Mol. Phylogenet. Evol.">
        <title>Genome-scale phylogeny and comparative genomics of the fungal order Sordariales.</title>
        <authorList>
            <person name="Hensen N."/>
            <person name="Bonometti L."/>
            <person name="Westerberg I."/>
            <person name="Brannstrom I.O."/>
            <person name="Guillou S."/>
            <person name="Cros-Aarteil S."/>
            <person name="Calhoun S."/>
            <person name="Haridas S."/>
            <person name="Kuo A."/>
            <person name="Mondo S."/>
            <person name="Pangilinan J."/>
            <person name="Riley R."/>
            <person name="LaButti K."/>
            <person name="Andreopoulos B."/>
            <person name="Lipzen A."/>
            <person name="Chen C."/>
            <person name="Yan M."/>
            <person name="Daum C."/>
            <person name="Ng V."/>
            <person name="Clum A."/>
            <person name="Steindorff A."/>
            <person name="Ohm R.A."/>
            <person name="Martin F."/>
            <person name="Silar P."/>
            <person name="Natvig D.O."/>
            <person name="Lalanne C."/>
            <person name="Gautier V."/>
            <person name="Ament-Velasquez S.L."/>
            <person name="Kruys A."/>
            <person name="Hutchinson M.I."/>
            <person name="Powell A.J."/>
            <person name="Barry K."/>
            <person name="Miller A.N."/>
            <person name="Grigoriev I.V."/>
            <person name="Debuchy R."/>
            <person name="Gladieux P."/>
            <person name="Hiltunen Thoren M."/>
            <person name="Johannesson H."/>
        </authorList>
    </citation>
    <scope>NUCLEOTIDE SEQUENCE</scope>
    <source>
        <strain evidence="2">CBS 123565</strain>
    </source>
</reference>
<sequence>MKISTRSKWTVRRGRLACFVKRNSSPGAAGGKDPADNPKAILSALPLAVSQAIPCLGAGSHRVTVNRPRVLACVPAVILSLISLFLAPAKPTIHLSGIPDEMNSRDPMCPADSTAAKKALVASLEAERSAVYSVETGRGPKGARRTTNCRLCRAWSPHAKRCPFPGYWRGLANTAILSHSLGLSVSFRSLLLAKIRWMRGPTIMGRGSPG</sequence>
<evidence type="ECO:0000256" key="1">
    <source>
        <dbReference type="SAM" id="Phobius"/>
    </source>
</evidence>
<gene>
    <name evidence="2" type="ORF">BT67DRAFT_440168</name>
</gene>
<evidence type="ECO:0000313" key="3">
    <source>
        <dbReference type="Proteomes" id="UP001304895"/>
    </source>
</evidence>
<dbReference type="EMBL" id="MU853404">
    <property type="protein sequence ID" value="KAK4136035.1"/>
    <property type="molecule type" value="Genomic_DNA"/>
</dbReference>
<accession>A0AAN6UNW6</accession>
<keyword evidence="1" id="KW-1133">Transmembrane helix</keyword>
<keyword evidence="1" id="KW-0472">Membrane</keyword>
<keyword evidence="1" id="KW-0812">Transmembrane</keyword>
<feature type="transmembrane region" description="Helical" evidence="1">
    <location>
        <begin position="70"/>
        <end position="89"/>
    </location>
</feature>
<reference evidence="2" key="2">
    <citation type="submission" date="2023-05" db="EMBL/GenBank/DDBJ databases">
        <authorList>
            <consortium name="Lawrence Berkeley National Laboratory"/>
            <person name="Steindorff A."/>
            <person name="Hensen N."/>
            <person name="Bonometti L."/>
            <person name="Westerberg I."/>
            <person name="Brannstrom I.O."/>
            <person name="Guillou S."/>
            <person name="Cros-Aarteil S."/>
            <person name="Calhoun S."/>
            <person name="Haridas S."/>
            <person name="Kuo A."/>
            <person name="Mondo S."/>
            <person name="Pangilinan J."/>
            <person name="Riley R."/>
            <person name="Labutti K."/>
            <person name="Andreopoulos B."/>
            <person name="Lipzen A."/>
            <person name="Chen C."/>
            <person name="Yanf M."/>
            <person name="Daum C."/>
            <person name="Ng V."/>
            <person name="Clum A."/>
            <person name="Ohm R."/>
            <person name="Martin F."/>
            <person name="Silar P."/>
            <person name="Natvig D."/>
            <person name="Lalanne C."/>
            <person name="Gautier V."/>
            <person name="Ament-Velasquez S.L."/>
            <person name="Kruys A."/>
            <person name="Hutchinson M.I."/>
            <person name="Powell A.J."/>
            <person name="Barry K."/>
            <person name="Miller A.N."/>
            <person name="Grigoriev I.V."/>
            <person name="Debuchy R."/>
            <person name="Gladieux P."/>
            <person name="Thoren M.H."/>
            <person name="Johannesson H."/>
        </authorList>
    </citation>
    <scope>NUCLEOTIDE SEQUENCE</scope>
    <source>
        <strain evidence="2">CBS 123565</strain>
    </source>
</reference>
<keyword evidence="3" id="KW-1185">Reference proteome</keyword>
<organism evidence="2 3">
    <name type="scientific">Trichocladium antarcticum</name>
    <dbReference type="NCBI Taxonomy" id="1450529"/>
    <lineage>
        <taxon>Eukaryota</taxon>
        <taxon>Fungi</taxon>
        <taxon>Dikarya</taxon>
        <taxon>Ascomycota</taxon>
        <taxon>Pezizomycotina</taxon>
        <taxon>Sordariomycetes</taxon>
        <taxon>Sordariomycetidae</taxon>
        <taxon>Sordariales</taxon>
        <taxon>Chaetomiaceae</taxon>
        <taxon>Trichocladium</taxon>
    </lineage>
</organism>
<comment type="caution">
    <text evidence="2">The sequence shown here is derived from an EMBL/GenBank/DDBJ whole genome shotgun (WGS) entry which is preliminary data.</text>
</comment>
<proteinExistence type="predicted"/>
<dbReference type="Proteomes" id="UP001304895">
    <property type="component" value="Unassembled WGS sequence"/>
</dbReference>
<dbReference type="AlphaFoldDB" id="A0AAN6UNW6"/>
<protein>
    <submittedName>
        <fullName evidence="2">Uncharacterized protein</fullName>
    </submittedName>
</protein>